<feature type="domain" description="AMP-dependent synthetase/ligase" evidence="1">
    <location>
        <begin position="31"/>
        <end position="416"/>
    </location>
</feature>
<dbReference type="Proteomes" id="UP001366166">
    <property type="component" value="Chromosome"/>
</dbReference>
<proteinExistence type="predicted"/>
<dbReference type="InterPro" id="IPR045851">
    <property type="entry name" value="AMP-bd_C_sf"/>
</dbReference>
<dbReference type="KEGG" id="dmp:FAK_09110"/>
<dbReference type="InterPro" id="IPR000873">
    <property type="entry name" value="AMP-dep_synth/lig_dom"/>
</dbReference>
<organism evidence="3 4">
    <name type="scientific">Desulfoferula mesophila</name>
    <dbReference type="NCBI Taxonomy" id="3058419"/>
    <lineage>
        <taxon>Bacteria</taxon>
        <taxon>Pseudomonadati</taxon>
        <taxon>Thermodesulfobacteriota</taxon>
        <taxon>Desulfarculia</taxon>
        <taxon>Desulfarculales</taxon>
        <taxon>Desulfarculaceae</taxon>
        <taxon>Desulfoferula</taxon>
    </lineage>
</organism>
<keyword evidence="3" id="KW-0436">Ligase</keyword>
<dbReference type="InterPro" id="IPR042099">
    <property type="entry name" value="ANL_N_sf"/>
</dbReference>
<evidence type="ECO:0000313" key="4">
    <source>
        <dbReference type="Proteomes" id="UP001366166"/>
    </source>
</evidence>
<dbReference type="GO" id="GO:0016877">
    <property type="term" value="F:ligase activity, forming carbon-sulfur bonds"/>
    <property type="evidence" value="ECO:0007669"/>
    <property type="project" value="UniProtKB-ARBA"/>
</dbReference>
<dbReference type="InterPro" id="IPR050237">
    <property type="entry name" value="ATP-dep_AMP-bd_enzyme"/>
</dbReference>
<name>A0AAU9EAE8_9BACT</name>
<dbReference type="EMBL" id="AP028679">
    <property type="protein sequence ID" value="BEQ13845.1"/>
    <property type="molecule type" value="Genomic_DNA"/>
</dbReference>
<dbReference type="PANTHER" id="PTHR43767">
    <property type="entry name" value="LONG-CHAIN-FATTY-ACID--COA LIGASE"/>
    <property type="match status" value="1"/>
</dbReference>
<evidence type="ECO:0000259" key="2">
    <source>
        <dbReference type="Pfam" id="PF13193"/>
    </source>
</evidence>
<dbReference type="CDD" id="cd05936">
    <property type="entry name" value="FC-FACS_FadD_like"/>
    <property type="match status" value="1"/>
</dbReference>
<dbReference type="SUPFAM" id="SSF56801">
    <property type="entry name" value="Acetyl-CoA synthetase-like"/>
    <property type="match status" value="1"/>
</dbReference>
<dbReference type="Pfam" id="PF13193">
    <property type="entry name" value="AMP-binding_C"/>
    <property type="match status" value="1"/>
</dbReference>
<dbReference type="PANTHER" id="PTHR43767:SF12">
    <property type="entry name" value="AMP-DEPENDENT SYNTHETASE AND LIGASE"/>
    <property type="match status" value="1"/>
</dbReference>
<reference evidence="4" key="1">
    <citation type="journal article" date="2023" name="Arch. Microbiol.">
        <title>Desulfoferula mesophilus gen. nov. sp. nov., a mesophilic sulfate-reducing bacterium isolated from a brackish lake sediment.</title>
        <authorList>
            <person name="Watanabe T."/>
            <person name="Yabe T."/>
            <person name="Tsuji J.M."/>
            <person name="Fukui M."/>
        </authorList>
    </citation>
    <scope>NUCLEOTIDE SEQUENCE [LARGE SCALE GENOMIC DNA]</scope>
    <source>
        <strain evidence="4">12FAK</strain>
    </source>
</reference>
<gene>
    <name evidence="3" type="ORF">FAK_09110</name>
</gene>
<accession>A0AAU9EAE8</accession>
<dbReference type="Pfam" id="PF00501">
    <property type="entry name" value="AMP-binding"/>
    <property type="match status" value="1"/>
</dbReference>
<evidence type="ECO:0000259" key="1">
    <source>
        <dbReference type="Pfam" id="PF00501"/>
    </source>
</evidence>
<dbReference type="InterPro" id="IPR020845">
    <property type="entry name" value="AMP-binding_CS"/>
</dbReference>
<dbReference type="RefSeq" id="WP_338605589.1">
    <property type="nucleotide sequence ID" value="NZ_AP028679.1"/>
</dbReference>
<dbReference type="PROSITE" id="PS00455">
    <property type="entry name" value="AMP_BINDING"/>
    <property type="match status" value="1"/>
</dbReference>
<dbReference type="Gene3D" id="3.40.50.12780">
    <property type="entry name" value="N-terminal domain of ligase-like"/>
    <property type="match status" value="1"/>
</dbReference>
<dbReference type="InterPro" id="IPR025110">
    <property type="entry name" value="AMP-bd_C"/>
</dbReference>
<evidence type="ECO:0000313" key="3">
    <source>
        <dbReference type="EMBL" id="BEQ13845.1"/>
    </source>
</evidence>
<keyword evidence="4" id="KW-1185">Reference proteome</keyword>
<protein>
    <submittedName>
        <fullName evidence="3">Long-chain-fatty-acid--CoA ligase</fullName>
    </submittedName>
</protein>
<sequence length="559" mass="61423">MAEFPWLRRYDPEVPRHLDYPSTDLYSLMAQSAAKVPRKIALSFLGKELTFRQLFSLAEELAGGLAARGVEPGHRVALLMPNCPQFVISYLAVLRLGATAMLMNPLNVERELIFKFQDSGAKAVIALDLLSQRVSNVRKQIDLDLVVYTGLQDFLPFPKNLLYPIKRALDKSLPKPLIGRDKATWSFKGLLALKAQAPQVQIDPESMAALIYSGGTTGISKGIMLSHRALIANLTQAHAWVNMDQDDSLLAVLPLFHGFGMSVCMNAPLAQGGTVTLLPRFEAGEVLKTIDKARPSIFAGVPTMFIALKESPEIDKCDLKSLRGIFVGAAPLPQAVQQEFEKRTGAQLIEGYGLTEAVTAISCNPLRGPKKPGTIGIPFPDVEWRIMDLDTGTKEMPTGEAGEIVLRGPDLMTGYLNQPELTARTIRDGWLFTGDIGVMDADGFITIVDRKKDLVIVSGFNVFPSEIDEVLHQHPAVAEAVAVGLPHPTKGEFIKAFVVLKKGQSATPEEIKAFCKENLSAYMVPREVEIRAELPKSMIGKVLRRSLREEEEAKWATQE</sequence>
<feature type="domain" description="AMP-binding enzyme C-terminal" evidence="2">
    <location>
        <begin position="466"/>
        <end position="541"/>
    </location>
</feature>
<dbReference type="AlphaFoldDB" id="A0AAU9EAE8"/>
<dbReference type="Gene3D" id="3.30.300.30">
    <property type="match status" value="1"/>
</dbReference>